<dbReference type="AlphaFoldDB" id="A0A4C1TWZ2"/>
<dbReference type="Proteomes" id="UP000299102">
    <property type="component" value="Unassembled WGS sequence"/>
</dbReference>
<keyword evidence="2" id="KW-1185">Reference proteome</keyword>
<protein>
    <submittedName>
        <fullName evidence="1">Uncharacterized protein</fullName>
    </submittedName>
</protein>
<dbReference type="OrthoDB" id="5586at2759"/>
<organism evidence="1 2">
    <name type="scientific">Eumeta variegata</name>
    <name type="common">Bagworm moth</name>
    <name type="synonym">Eumeta japonica</name>
    <dbReference type="NCBI Taxonomy" id="151549"/>
    <lineage>
        <taxon>Eukaryota</taxon>
        <taxon>Metazoa</taxon>
        <taxon>Ecdysozoa</taxon>
        <taxon>Arthropoda</taxon>
        <taxon>Hexapoda</taxon>
        <taxon>Insecta</taxon>
        <taxon>Pterygota</taxon>
        <taxon>Neoptera</taxon>
        <taxon>Endopterygota</taxon>
        <taxon>Lepidoptera</taxon>
        <taxon>Glossata</taxon>
        <taxon>Ditrysia</taxon>
        <taxon>Tineoidea</taxon>
        <taxon>Psychidae</taxon>
        <taxon>Oiketicinae</taxon>
        <taxon>Eumeta</taxon>
    </lineage>
</organism>
<gene>
    <name evidence="1" type="ORF">EVAR_13026_1</name>
</gene>
<accession>A0A4C1TWZ2</accession>
<reference evidence="1 2" key="1">
    <citation type="journal article" date="2019" name="Commun. Biol.">
        <title>The bagworm genome reveals a unique fibroin gene that provides high tensile strength.</title>
        <authorList>
            <person name="Kono N."/>
            <person name="Nakamura H."/>
            <person name="Ohtoshi R."/>
            <person name="Tomita M."/>
            <person name="Numata K."/>
            <person name="Arakawa K."/>
        </authorList>
    </citation>
    <scope>NUCLEOTIDE SEQUENCE [LARGE SCALE GENOMIC DNA]</scope>
</reference>
<comment type="caution">
    <text evidence="1">The sequence shown here is derived from an EMBL/GenBank/DDBJ whole genome shotgun (WGS) entry which is preliminary data.</text>
</comment>
<dbReference type="EMBL" id="BGZK01000098">
    <property type="protein sequence ID" value="GBP18565.1"/>
    <property type="molecule type" value="Genomic_DNA"/>
</dbReference>
<proteinExistence type="predicted"/>
<evidence type="ECO:0000313" key="1">
    <source>
        <dbReference type="EMBL" id="GBP18565.1"/>
    </source>
</evidence>
<evidence type="ECO:0000313" key="2">
    <source>
        <dbReference type="Proteomes" id="UP000299102"/>
    </source>
</evidence>
<sequence>MFGTDRAKAVSYRGARAARLVKEISGFNYVASTPPKPSSAPAHTTLQRCVRSSGANRVIPRFHFPRGRPPPAHQHEHALHKVQSAFATFPNSQSSSRIVLMERKVTVNNGLRRCRSNTPFSPKLYIRNSSLPLASVLQFSLHVFFNDYARRSTCPRFVFKASPSSFKLIKAIKSCCSRTSRLAKSI</sequence>
<name>A0A4C1TWZ2_EUMVA</name>
<dbReference type="Gene3D" id="1.10.238.230">
    <property type="match status" value="1"/>
</dbReference>